<evidence type="ECO:0000256" key="9">
    <source>
        <dbReference type="ARBA" id="ARBA00023014"/>
    </source>
</evidence>
<organism evidence="14 15">
    <name type="scientific">Methylibium petroleiphilum (strain ATCC BAA-1232 / LMG 22953 / PM1)</name>
    <dbReference type="NCBI Taxonomy" id="420662"/>
    <lineage>
        <taxon>Bacteria</taxon>
        <taxon>Pseudomonadati</taxon>
        <taxon>Pseudomonadota</taxon>
        <taxon>Betaproteobacteria</taxon>
        <taxon>Burkholderiales</taxon>
        <taxon>Sphaerotilaceae</taxon>
        <taxon>Methylibium</taxon>
    </lineage>
</organism>
<dbReference type="InterPro" id="IPR037165">
    <property type="entry name" value="AldOxase/xan_DH_Mopterin-bd_sf"/>
</dbReference>
<dbReference type="eggNOG" id="COG4631">
    <property type="taxonomic scope" value="Bacteria"/>
</dbReference>
<evidence type="ECO:0000256" key="3">
    <source>
        <dbReference type="ARBA" id="ARBA00006849"/>
    </source>
</evidence>
<keyword evidence="4" id="KW-0500">Molybdenum</keyword>
<dbReference type="KEGG" id="mpt:Mpe_A0798"/>
<comment type="cofactor">
    <cofactor evidence="11">
        <name>Mo-molybdopterin cytosine dinucleotide</name>
        <dbReference type="ChEBI" id="CHEBI:71308"/>
    </cofactor>
</comment>
<keyword evidence="5" id="KW-0001">2Fe-2S</keyword>
<dbReference type="Gene3D" id="3.90.1170.50">
    <property type="entry name" value="Aldehyde oxidase/xanthine dehydrogenase, a/b hammerhead"/>
    <property type="match status" value="1"/>
</dbReference>
<evidence type="ECO:0000256" key="1">
    <source>
        <dbReference type="ARBA" id="ARBA00001924"/>
    </source>
</evidence>
<evidence type="ECO:0000256" key="6">
    <source>
        <dbReference type="ARBA" id="ARBA00022723"/>
    </source>
</evidence>
<dbReference type="HOGENOM" id="CLU_001681_4_1_4"/>
<dbReference type="STRING" id="420662.Mpe_A0798"/>
<evidence type="ECO:0000256" key="4">
    <source>
        <dbReference type="ARBA" id="ARBA00022505"/>
    </source>
</evidence>
<dbReference type="InterPro" id="IPR046867">
    <property type="entry name" value="AldOxase/xan_DH_MoCoBD2"/>
</dbReference>
<feature type="region of interest" description="Disordered" evidence="12">
    <location>
        <begin position="1"/>
        <end position="71"/>
    </location>
</feature>
<dbReference type="SMART" id="SM01008">
    <property type="entry name" value="Ald_Xan_dh_C"/>
    <property type="match status" value="1"/>
</dbReference>
<dbReference type="Gene3D" id="3.30.365.10">
    <property type="entry name" value="Aldehyde oxidase/xanthine dehydrogenase, molybdopterin binding domain"/>
    <property type="match status" value="4"/>
</dbReference>
<dbReference type="InterPro" id="IPR014309">
    <property type="entry name" value="Xanthine_DH_Mopterin-bd_su"/>
</dbReference>
<evidence type="ECO:0000313" key="14">
    <source>
        <dbReference type="EMBL" id="ABM93760.1"/>
    </source>
</evidence>
<keyword evidence="15" id="KW-1185">Reference proteome</keyword>
<dbReference type="Proteomes" id="UP000000366">
    <property type="component" value="Chromosome"/>
</dbReference>
<comment type="cofactor">
    <cofactor evidence="1">
        <name>Mo-molybdopterin</name>
        <dbReference type="ChEBI" id="CHEBI:71302"/>
    </cofactor>
</comment>
<dbReference type="InterPro" id="IPR016208">
    <property type="entry name" value="Ald_Oxase/xanthine_DH-like"/>
</dbReference>
<feature type="domain" description="Aldehyde oxidase/xanthine dehydrogenase a/b hammerhead" evidence="13">
    <location>
        <begin position="78"/>
        <end position="187"/>
    </location>
</feature>
<dbReference type="Pfam" id="PF02738">
    <property type="entry name" value="MoCoBD_1"/>
    <property type="match status" value="1"/>
</dbReference>
<dbReference type="GO" id="GO:0030151">
    <property type="term" value="F:molybdenum ion binding"/>
    <property type="evidence" value="ECO:0007669"/>
    <property type="project" value="InterPro"/>
</dbReference>
<dbReference type="AlphaFoldDB" id="A2SDX1"/>
<feature type="compositionally biased region" description="Polar residues" evidence="12">
    <location>
        <begin position="50"/>
        <end position="60"/>
    </location>
</feature>
<keyword evidence="8" id="KW-0408">Iron</keyword>
<evidence type="ECO:0000256" key="2">
    <source>
        <dbReference type="ARBA" id="ARBA00001974"/>
    </source>
</evidence>
<dbReference type="GO" id="GO:0051537">
    <property type="term" value="F:2 iron, 2 sulfur cluster binding"/>
    <property type="evidence" value="ECO:0007669"/>
    <property type="project" value="UniProtKB-KW"/>
</dbReference>
<evidence type="ECO:0000256" key="10">
    <source>
        <dbReference type="ARBA" id="ARBA00034078"/>
    </source>
</evidence>
<evidence type="ECO:0000256" key="8">
    <source>
        <dbReference type="ARBA" id="ARBA00023004"/>
    </source>
</evidence>
<dbReference type="GO" id="GO:0004855">
    <property type="term" value="F:xanthine oxidase activity"/>
    <property type="evidence" value="ECO:0007669"/>
    <property type="project" value="UniProtKB-EC"/>
</dbReference>
<dbReference type="InterPro" id="IPR000674">
    <property type="entry name" value="Ald_Oxase/Xan_DH_a/b"/>
</dbReference>
<proteinExistence type="inferred from homology"/>
<name>A2SDX1_METPP</name>
<dbReference type="PANTHER" id="PTHR11908">
    <property type="entry name" value="XANTHINE DEHYDROGENASE"/>
    <property type="match status" value="1"/>
</dbReference>
<evidence type="ECO:0000313" key="15">
    <source>
        <dbReference type="Proteomes" id="UP000000366"/>
    </source>
</evidence>
<evidence type="ECO:0000256" key="5">
    <source>
        <dbReference type="ARBA" id="ARBA00022714"/>
    </source>
</evidence>
<dbReference type="EC" id="1.17.3.2" evidence="14"/>
<comment type="cofactor">
    <cofactor evidence="2">
        <name>FAD</name>
        <dbReference type="ChEBI" id="CHEBI:57692"/>
    </cofactor>
</comment>
<evidence type="ECO:0000256" key="7">
    <source>
        <dbReference type="ARBA" id="ARBA00023002"/>
    </source>
</evidence>
<evidence type="ECO:0000259" key="13">
    <source>
        <dbReference type="SMART" id="SM01008"/>
    </source>
</evidence>
<keyword evidence="9" id="KW-0411">Iron-sulfur</keyword>
<comment type="cofactor">
    <cofactor evidence="10">
        <name>[2Fe-2S] cluster</name>
        <dbReference type="ChEBI" id="CHEBI:190135"/>
    </cofactor>
</comment>
<dbReference type="SUPFAM" id="SSF56003">
    <property type="entry name" value="Molybdenum cofactor-binding domain"/>
    <property type="match status" value="1"/>
</dbReference>
<keyword evidence="6" id="KW-0479">Metal-binding</keyword>
<gene>
    <name evidence="14" type="ordered locus">Mpe_A0798</name>
</gene>
<keyword evidence="7 14" id="KW-0560">Oxidoreductase</keyword>
<dbReference type="NCBIfam" id="TIGR02965">
    <property type="entry name" value="xanthine_xdhB"/>
    <property type="match status" value="1"/>
</dbReference>
<dbReference type="InterPro" id="IPR008274">
    <property type="entry name" value="AldOxase/xan_DH_MoCoBD1"/>
</dbReference>
<protein>
    <submittedName>
        <fullName evidence="14">Xanthine oxidase</fullName>
        <ecNumber evidence="14">1.17.3.2</ecNumber>
    </submittedName>
</protein>
<dbReference type="EMBL" id="CP000555">
    <property type="protein sequence ID" value="ABM93760.1"/>
    <property type="molecule type" value="Genomic_DNA"/>
</dbReference>
<accession>A2SDX1</accession>
<dbReference type="PANTHER" id="PTHR11908:SF132">
    <property type="entry name" value="ALDEHYDE OXIDASE 1-RELATED"/>
    <property type="match status" value="1"/>
</dbReference>
<dbReference type="InterPro" id="IPR036856">
    <property type="entry name" value="Ald_Oxase/Xan_DH_a/b_sf"/>
</dbReference>
<dbReference type="GO" id="GO:0005506">
    <property type="term" value="F:iron ion binding"/>
    <property type="evidence" value="ECO:0007669"/>
    <property type="project" value="InterPro"/>
</dbReference>
<evidence type="ECO:0000256" key="11">
    <source>
        <dbReference type="ARBA" id="ARBA00053029"/>
    </source>
</evidence>
<dbReference type="Pfam" id="PF20256">
    <property type="entry name" value="MoCoBD_2"/>
    <property type="match status" value="1"/>
</dbReference>
<dbReference type="FunFam" id="3.30.365.10:FF:000002">
    <property type="entry name" value="Xanthine dehydrogenase oxidase"/>
    <property type="match status" value="1"/>
</dbReference>
<comment type="similarity">
    <text evidence="3">Belongs to the xanthine dehydrogenase family.</text>
</comment>
<dbReference type="SUPFAM" id="SSF54665">
    <property type="entry name" value="CO dehydrogenase molybdoprotein N-domain-like"/>
    <property type="match status" value="1"/>
</dbReference>
<evidence type="ECO:0000256" key="12">
    <source>
        <dbReference type="SAM" id="MobiDB-lite"/>
    </source>
</evidence>
<reference evidence="14 15" key="1">
    <citation type="journal article" date="2007" name="J. Bacteriol.">
        <title>Whole-genome analysis of the methyl tert-butyl ether-degrading beta-proteobacterium Methylibium petroleiphilum PM1.</title>
        <authorList>
            <person name="Kane S.R."/>
            <person name="Chakicherla A.Y."/>
            <person name="Chain P.S.G."/>
            <person name="Schmidt R."/>
            <person name="Shin M.W."/>
            <person name="Legler T.C."/>
            <person name="Scow K.M."/>
            <person name="Larimer F.W."/>
            <person name="Lucas S.M."/>
            <person name="Richardson P.M."/>
            <person name="Hristova K.R."/>
        </authorList>
    </citation>
    <scope>NUCLEOTIDE SEQUENCE [LARGE SCALE GENOMIC DNA]</scope>
    <source>
        <strain evidence="15">ATCC BAA-1232 / LMG 22953 / PM1</strain>
    </source>
</reference>
<dbReference type="FunFam" id="3.30.365.10:FF:000001">
    <property type="entry name" value="Xanthine dehydrogenase oxidase"/>
    <property type="match status" value="1"/>
</dbReference>
<dbReference type="Pfam" id="PF01315">
    <property type="entry name" value="Ald_Xan_dh_C"/>
    <property type="match status" value="1"/>
</dbReference>
<sequence length="830" mass="88456">MAGVPDARCHSPTHPRGPTLHLAAAPPRRPWHEQEQETPVNKQADAFLVDSSTQPPSEQTAPEAGRARPHESAHLHVAGAAPYIDDLPELVGTLHAALGLSPVAHGVLKAIDVERLKALPGVVAVLTAADIPGPNDCGPIVHDEPILATGHVHYLGQPVFAVIATDRERARRAAAQAKAVLSIDPLPPVLSALEAHAKRQYVLPDMHLVRESAPGALHAALAAAPHRLQGTLSVGGQEQFYLEGQISYACPTENAGLKVHCSTQHPSEMQHLVAHALGWRSNQVQVECRRMGGGFGGKESQSAVFACVASVAAVKLQRPVKLRVDRDDDFLVTGRRHGFEYAWEVGCDDAGRVLAAEVTMVSNAGWSADLSGPVMTRALCHFDNAYWLPEVAMHGHSARTNTQSNTAFRGFGGPQGAIAIEVILDSVARRLGLDPLAVRRANFYGTTSNNVTPYGQQVDDNVIAPLVDTLAASSDYAARRAAVAAYNAASPVLKKGLALTPVKFGISFNVAHFNQAGALVHIYTDGSVLVNHGGTEMGQGLNTKVAQVVAHELGIAFERVRVSATDTHKVANTSATAASTGSDLNGKAAQDAARQLRERLAALAASMHGGMPEAVRFADDRVHVNGANLDFDALVAQAYAARVQLWSDGFYATPGLHWNRETLQGRPFYYFAYGAAVAEVVVDTLSGEHRLLRADLLHDVGRSLNPAVDIGQVEGAFIQGMGWLTSEELVWHPKTGLLMTHAPSTYKIPTANDCPPVFRTALFENNDNVEDSIHRSKAVGEPPLLLPFSVFLAIRDAVSAVGGHRVDPPLRAPATPEAVLDAIDAVRAAR</sequence>